<evidence type="ECO:0000313" key="1">
    <source>
        <dbReference type="EMBL" id="TEB28769.1"/>
    </source>
</evidence>
<proteinExistence type="predicted"/>
<organism evidence="1 2">
    <name type="scientific">Coprinellus micaceus</name>
    <name type="common">Glistening ink-cap mushroom</name>
    <name type="synonym">Coprinus micaceus</name>
    <dbReference type="NCBI Taxonomy" id="71717"/>
    <lineage>
        <taxon>Eukaryota</taxon>
        <taxon>Fungi</taxon>
        <taxon>Dikarya</taxon>
        <taxon>Basidiomycota</taxon>
        <taxon>Agaricomycotina</taxon>
        <taxon>Agaricomycetes</taxon>
        <taxon>Agaricomycetidae</taxon>
        <taxon>Agaricales</taxon>
        <taxon>Agaricineae</taxon>
        <taxon>Psathyrellaceae</taxon>
        <taxon>Coprinellus</taxon>
    </lineage>
</organism>
<protein>
    <submittedName>
        <fullName evidence="1">Uncharacterized protein</fullName>
    </submittedName>
</protein>
<gene>
    <name evidence="1" type="ORF">FA13DRAFT_757481</name>
</gene>
<name>A0A4Y7T5D1_COPMI</name>
<comment type="caution">
    <text evidence="1">The sequence shown here is derived from an EMBL/GenBank/DDBJ whole genome shotgun (WGS) entry which is preliminary data.</text>
</comment>
<evidence type="ECO:0000313" key="2">
    <source>
        <dbReference type="Proteomes" id="UP000298030"/>
    </source>
</evidence>
<keyword evidence="2" id="KW-1185">Reference proteome</keyword>
<accession>A0A4Y7T5D1</accession>
<dbReference type="EMBL" id="QPFP01000030">
    <property type="protein sequence ID" value="TEB28769.1"/>
    <property type="molecule type" value="Genomic_DNA"/>
</dbReference>
<dbReference type="Proteomes" id="UP000298030">
    <property type="component" value="Unassembled WGS sequence"/>
</dbReference>
<reference evidence="1 2" key="1">
    <citation type="journal article" date="2019" name="Nat. Ecol. Evol.">
        <title>Megaphylogeny resolves global patterns of mushroom evolution.</title>
        <authorList>
            <person name="Varga T."/>
            <person name="Krizsan K."/>
            <person name="Foldi C."/>
            <person name="Dima B."/>
            <person name="Sanchez-Garcia M."/>
            <person name="Sanchez-Ramirez S."/>
            <person name="Szollosi G.J."/>
            <person name="Szarkandi J.G."/>
            <person name="Papp V."/>
            <person name="Albert L."/>
            <person name="Andreopoulos W."/>
            <person name="Angelini C."/>
            <person name="Antonin V."/>
            <person name="Barry K.W."/>
            <person name="Bougher N.L."/>
            <person name="Buchanan P."/>
            <person name="Buyck B."/>
            <person name="Bense V."/>
            <person name="Catcheside P."/>
            <person name="Chovatia M."/>
            <person name="Cooper J."/>
            <person name="Damon W."/>
            <person name="Desjardin D."/>
            <person name="Finy P."/>
            <person name="Geml J."/>
            <person name="Haridas S."/>
            <person name="Hughes K."/>
            <person name="Justo A."/>
            <person name="Karasinski D."/>
            <person name="Kautmanova I."/>
            <person name="Kiss B."/>
            <person name="Kocsube S."/>
            <person name="Kotiranta H."/>
            <person name="LaButti K.M."/>
            <person name="Lechner B.E."/>
            <person name="Liimatainen K."/>
            <person name="Lipzen A."/>
            <person name="Lukacs Z."/>
            <person name="Mihaltcheva S."/>
            <person name="Morgado L.N."/>
            <person name="Niskanen T."/>
            <person name="Noordeloos M.E."/>
            <person name="Ohm R.A."/>
            <person name="Ortiz-Santana B."/>
            <person name="Ovrebo C."/>
            <person name="Racz N."/>
            <person name="Riley R."/>
            <person name="Savchenko A."/>
            <person name="Shiryaev A."/>
            <person name="Soop K."/>
            <person name="Spirin V."/>
            <person name="Szebenyi C."/>
            <person name="Tomsovsky M."/>
            <person name="Tulloss R.E."/>
            <person name="Uehling J."/>
            <person name="Grigoriev I.V."/>
            <person name="Vagvolgyi C."/>
            <person name="Papp T."/>
            <person name="Martin F.M."/>
            <person name="Miettinen O."/>
            <person name="Hibbett D.S."/>
            <person name="Nagy L.G."/>
        </authorList>
    </citation>
    <scope>NUCLEOTIDE SEQUENCE [LARGE SCALE GENOMIC DNA]</scope>
    <source>
        <strain evidence="1 2">FP101781</strain>
    </source>
</reference>
<dbReference type="AlphaFoldDB" id="A0A4Y7T5D1"/>
<sequence>MRVVFSRVYLRQERCCTPCAQAIIALRLWLRSVYAGEVKDVAREERTENPLRFILRQRGVLEAAHRGQEFSVGEGSRKPTCSPHFFQSHWQYDHSMLRGCISNSHYWGYKQGRSSRYSLLYLHDTQGRVPR</sequence>